<dbReference type="PANTHER" id="PTHR38339:SF1">
    <property type="entry name" value="TRANSGLUTAMINASE-LIKE DOMAIN-CONTAINING PROTEIN"/>
    <property type="match status" value="1"/>
</dbReference>
<accession>A0ABS5HHU1</accession>
<sequence length="361" mass="40476">MQRRDFFKFSGILGAMSVAPSVVLATSEINLWAKSRSFDVSLNHQLLEKGKVAKIWLPLILNTEYQHLTKDYAINTNAKDVFISDTQIPTLFAQFDEDEQKARLNVTFRVQTQERNTDFSRVNFNPNEKLEPYIAKFVKPSIHIQTDGIVRQKALEIVGGLKGDLEKAKAIYTWVANTMERDNSVIGCGLGDVKAILESGKLSGKCTDINSVFVGLCRAVGIPAREVFGIRVGQSRFSNEMGKAVDGVASISGGQHCRAEFYLKGYGWIPVDPADVAKVRLGEKLTNNDAKIVALREYLFGNWEMCWIGFNYARDFVLKPEPEQSPINNFGYPYAEVDGNTQNYYAPKEFSYSYSSTEIKA</sequence>
<proteinExistence type="predicted"/>
<dbReference type="InterPro" id="IPR038765">
    <property type="entry name" value="Papain-like_cys_pep_sf"/>
</dbReference>
<dbReference type="Proteomes" id="UP000682951">
    <property type="component" value="Unassembled WGS sequence"/>
</dbReference>
<dbReference type="EMBL" id="JAGSSW010000003">
    <property type="protein sequence ID" value="MBR8463841.1"/>
    <property type="molecule type" value="Genomic_DNA"/>
</dbReference>
<organism evidence="2 3">
    <name type="scientific">Campylobacter anatolicus</name>
    <dbReference type="NCBI Taxonomy" id="2829105"/>
    <lineage>
        <taxon>Bacteria</taxon>
        <taxon>Pseudomonadati</taxon>
        <taxon>Campylobacterota</taxon>
        <taxon>Epsilonproteobacteria</taxon>
        <taxon>Campylobacterales</taxon>
        <taxon>Campylobacteraceae</taxon>
        <taxon>Campylobacter</taxon>
    </lineage>
</organism>
<reference evidence="2 3" key="1">
    <citation type="submission" date="2021-04" db="EMBL/GenBank/DDBJ databases">
        <title>Molecular and phenotypic characterization and identification of bacterial isolates recovered from the Anatolian ground squirrels (Spermophilus xanthoprymnus) and which have the potential to form a new species in the Campylobacter genus.</title>
        <authorList>
            <person name="Aydin F."/>
            <person name="Abay S."/>
            <person name="Kayman T."/>
            <person name="Karakaya E."/>
            <person name="Mustak H.K."/>
            <person name="Mustak I.B."/>
            <person name="Bilgin N."/>
            <person name="Duzler A."/>
            <person name="Sahin O."/>
            <person name="Guran O."/>
            <person name="Saticioglu I.B."/>
        </authorList>
    </citation>
    <scope>NUCLEOTIDE SEQUENCE [LARGE SCALE GENOMIC DNA]</scope>
    <source>
        <strain evidence="3">faydin-G24</strain>
    </source>
</reference>
<evidence type="ECO:0000259" key="1">
    <source>
        <dbReference type="SMART" id="SM00460"/>
    </source>
</evidence>
<dbReference type="PANTHER" id="PTHR38339">
    <property type="entry name" value="TRANSGLUTAMINASE DOMAIN PROTEIN"/>
    <property type="match status" value="1"/>
</dbReference>
<dbReference type="SUPFAM" id="SSF54001">
    <property type="entry name" value="Cysteine proteinases"/>
    <property type="match status" value="1"/>
</dbReference>
<gene>
    <name evidence="2" type="ORF">KDD93_04525</name>
</gene>
<dbReference type="InterPro" id="IPR002931">
    <property type="entry name" value="Transglutaminase-like"/>
</dbReference>
<name>A0ABS5HHU1_9BACT</name>
<evidence type="ECO:0000313" key="3">
    <source>
        <dbReference type="Proteomes" id="UP000682951"/>
    </source>
</evidence>
<keyword evidence="3" id="KW-1185">Reference proteome</keyword>
<dbReference type="SMART" id="SM00460">
    <property type="entry name" value="TGc"/>
    <property type="match status" value="1"/>
</dbReference>
<dbReference type="RefSeq" id="WP_212141880.1">
    <property type="nucleotide sequence ID" value="NZ_JAGSSW010000003.1"/>
</dbReference>
<protein>
    <submittedName>
        <fullName evidence="2">Transglutaminase domain-containing protein</fullName>
    </submittedName>
</protein>
<comment type="caution">
    <text evidence="2">The sequence shown here is derived from an EMBL/GenBank/DDBJ whole genome shotgun (WGS) entry which is preliminary data.</text>
</comment>
<evidence type="ECO:0000313" key="2">
    <source>
        <dbReference type="EMBL" id="MBR8463841.1"/>
    </source>
</evidence>
<dbReference type="Gene3D" id="3.10.620.30">
    <property type="match status" value="1"/>
</dbReference>
<feature type="domain" description="Transglutaminase-like" evidence="1">
    <location>
        <begin position="198"/>
        <end position="275"/>
    </location>
</feature>
<dbReference type="Pfam" id="PF01841">
    <property type="entry name" value="Transglut_core"/>
    <property type="match status" value="1"/>
</dbReference>